<dbReference type="VEuPathDB" id="VectorBase:ASIC022170"/>
<dbReference type="EMBL" id="ATLV01027079">
    <property type="status" value="NOT_ANNOTATED_CDS"/>
    <property type="molecule type" value="Genomic_DNA"/>
</dbReference>
<reference evidence="3" key="2">
    <citation type="submission" date="2020-05" db="UniProtKB">
        <authorList>
            <consortium name="EnsemblMetazoa"/>
        </authorList>
    </citation>
    <scope>IDENTIFICATION</scope>
</reference>
<dbReference type="EnsemblMetazoa" id="ASIC022170-RA">
    <property type="protein sequence ID" value="ASIC022170-PA"/>
    <property type="gene ID" value="ASIC022170"/>
</dbReference>
<reference evidence="2 4" key="1">
    <citation type="journal article" date="2014" name="BMC Genomics">
        <title>Genome sequence of Anopheles sinensis provides insight into genetics basis of mosquito competence for malaria parasites.</title>
        <authorList>
            <person name="Zhou D."/>
            <person name="Zhang D."/>
            <person name="Ding G."/>
            <person name="Shi L."/>
            <person name="Hou Q."/>
            <person name="Ye Y."/>
            <person name="Xu Y."/>
            <person name="Zhou H."/>
            <person name="Xiong C."/>
            <person name="Li S."/>
            <person name="Yu J."/>
            <person name="Hong S."/>
            <person name="Yu X."/>
            <person name="Zou P."/>
            <person name="Chen C."/>
            <person name="Chang X."/>
            <person name="Wang W."/>
            <person name="Lv Y."/>
            <person name="Sun Y."/>
            <person name="Ma L."/>
            <person name="Shen B."/>
            <person name="Zhu C."/>
        </authorList>
    </citation>
    <scope>NUCLEOTIDE SEQUENCE [LARGE SCALE GENOMIC DNA]</scope>
</reference>
<dbReference type="AlphaFoldDB" id="A0A084WUD9"/>
<feature type="region of interest" description="Disordered" evidence="1">
    <location>
        <begin position="67"/>
        <end position="106"/>
    </location>
</feature>
<evidence type="ECO:0000313" key="2">
    <source>
        <dbReference type="EMBL" id="KFB53833.1"/>
    </source>
</evidence>
<keyword evidence="2" id="KW-0687">Ribonucleoprotein</keyword>
<dbReference type="EMBL" id="KE525423">
    <property type="protein sequence ID" value="KFB53833.1"/>
    <property type="molecule type" value="Genomic_DNA"/>
</dbReference>
<gene>
    <name evidence="2" type="ORF">ZHAS_00022170</name>
</gene>
<protein>
    <submittedName>
        <fullName evidence="2 3">30S ribosomal protein S2</fullName>
    </submittedName>
</protein>
<name>A0A084WUD9_ANOSI</name>
<feature type="compositionally biased region" description="Basic residues" evidence="1">
    <location>
        <begin position="85"/>
        <end position="94"/>
    </location>
</feature>
<sequence>MSMSFASSSPSSRRCVLLVGTKRYTRTPIRHALCFVDAAATHSAKKSRLLMHPAAFFDAVQRDMTVAPKKSQANVKSEAMEGRRRMSKRQKPKPSNHSLAGSQTRR</sequence>
<evidence type="ECO:0000313" key="4">
    <source>
        <dbReference type="Proteomes" id="UP000030765"/>
    </source>
</evidence>
<accession>A0A084WUD9</accession>
<evidence type="ECO:0000313" key="3">
    <source>
        <dbReference type="EnsemblMetazoa" id="ASIC022170-PA"/>
    </source>
</evidence>
<keyword evidence="2" id="KW-0689">Ribosomal protein</keyword>
<proteinExistence type="predicted"/>
<organism evidence="2">
    <name type="scientific">Anopheles sinensis</name>
    <name type="common">Mosquito</name>
    <dbReference type="NCBI Taxonomy" id="74873"/>
    <lineage>
        <taxon>Eukaryota</taxon>
        <taxon>Metazoa</taxon>
        <taxon>Ecdysozoa</taxon>
        <taxon>Arthropoda</taxon>
        <taxon>Hexapoda</taxon>
        <taxon>Insecta</taxon>
        <taxon>Pterygota</taxon>
        <taxon>Neoptera</taxon>
        <taxon>Endopterygota</taxon>
        <taxon>Diptera</taxon>
        <taxon>Nematocera</taxon>
        <taxon>Culicoidea</taxon>
        <taxon>Culicidae</taxon>
        <taxon>Anophelinae</taxon>
        <taxon>Anopheles</taxon>
    </lineage>
</organism>
<feature type="compositionally biased region" description="Polar residues" evidence="1">
    <location>
        <begin position="95"/>
        <end position="106"/>
    </location>
</feature>
<dbReference type="Proteomes" id="UP000030765">
    <property type="component" value="Unassembled WGS sequence"/>
</dbReference>
<dbReference type="GO" id="GO:0005840">
    <property type="term" value="C:ribosome"/>
    <property type="evidence" value="ECO:0007669"/>
    <property type="project" value="UniProtKB-KW"/>
</dbReference>
<evidence type="ECO:0000256" key="1">
    <source>
        <dbReference type="SAM" id="MobiDB-lite"/>
    </source>
</evidence>
<keyword evidence="4" id="KW-1185">Reference proteome</keyword>